<dbReference type="InterPro" id="IPR009858">
    <property type="entry name" value="DUF1415"/>
</dbReference>
<dbReference type="Gene3D" id="3.30.1010.10">
    <property type="entry name" value="Phosphatidylinositol 3-kinase Catalytic Subunit, Chain A, domain 4"/>
    <property type="match status" value="1"/>
</dbReference>
<dbReference type="Pfam" id="PF09192">
    <property type="entry name" value="Act-Frag_cataly"/>
    <property type="match status" value="1"/>
</dbReference>
<dbReference type="Gene3D" id="1.10.1070.11">
    <property type="entry name" value="Phosphatidylinositol 3-/4-kinase, catalytic domain"/>
    <property type="match status" value="1"/>
</dbReference>
<protein>
    <submittedName>
        <fullName evidence="3">ArgC protein</fullName>
    </submittedName>
</protein>
<dbReference type="Gene3D" id="3.30.360.10">
    <property type="entry name" value="Dihydrodipicolinate Reductase, domain 2"/>
    <property type="match status" value="1"/>
</dbReference>
<dbReference type="InterPro" id="IPR008930">
    <property type="entry name" value="Terpenoid_cyclase/PrenylTrfase"/>
</dbReference>
<feature type="region of interest" description="Disordered" evidence="1">
    <location>
        <begin position="1"/>
        <end position="61"/>
    </location>
</feature>
<organism evidence="3 4">
    <name type="scientific">Symbiodinium natans</name>
    <dbReference type="NCBI Taxonomy" id="878477"/>
    <lineage>
        <taxon>Eukaryota</taxon>
        <taxon>Sar</taxon>
        <taxon>Alveolata</taxon>
        <taxon>Dinophyceae</taxon>
        <taxon>Suessiales</taxon>
        <taxon>Symbiodiniaceae</taxon>
        <taxon>Symbiodinium</taxon>
    </lineage>
</organism>
<comment type="caution">
    <text evidence="3">The sequence shown here is derived from an EMBL/GenBank/DDBJ whole genome shotgun (WGS) entry which is preliminary data.</text>
</comment>
<dbReference type="Proteomes" id="UP000604046">
    <property type="component" value="Unassembled WGS sequence"/>
</dbReference>
<name>A0A812GIX9_9DINO</name>
<dbReference type="SUPFAM" id="SSF48239">
    <property type="entry name" value="Terpenoid cyclases/Protein prenyltransferases"/>
    <property type="match status" value="1"/>
</dbReference>
<dbReference type="InterPro" id="IPR037469">
    <property type="entry name" value="Put_AFK"/>
</dbReference>
<sequence length="1004" mass="109840">MAASVMDGAVQAALSGEGGKGKGKSRPPPPPKAKAKPRAEQGYNAQLPEGKNVGERKMPPLPKPAAEEALVAIAKLQCDDGSWQLSDELAGVLGLYPSALALSPTPTATVPSWDRLVATSTARQALERCRSILAARGSDRDETLSVAGAASVLGSKLLDAAIDYLDAKWKEVSECKHLLHLYARQRFSLDMAVTKLLDQQLPRPDWQAQLRAKMSVHKTCDVCGSSYTAAVGKCLVCFPPELPAEPERRKVEEQLAWQKLPSAPISVPLDWSQPEGMKPCEGGSGGVALFKLPQGVVAVKPQKMTAAAEFLAIQVAKAVAVPVADIRVVRWVDQEYASIHDTLRSVDPNEEQGLNMLKLRLHHRNCEFFGILEYIPGIGVQGQELHERLQAMQPHRLDAFWYQVGEIVAFDALINNVDRVPLLWDNEGNTANLMLREDAEDVAVVGIDQAVTAIVAQGPGRDRYAGRLRLLAEGLFTGSWQEKEAQGPQGSTRGGAWSIGTGMAHVSECFQLSCGATIHWKPFMDGVRFRLNFIADLVDNGTLRTALDEATAAADEVFRAATVDVGFRQLPKMQDFLMEMASIIAETRYMLSVDTLVAARYRMILCTFTQTTRQGLIKTYEEEDHEPWGAYGFALNHKHLPEMARWTGLQEEPIFCPAVGDFKQGSRSSGQAWIRSLELSGAQQSCPVLEGTTASDVHAAMAAHYEGCLRARRQYSFAGTWHGAERWLQAQWAPASQVEGDVHSEAVQKWLDSMIIGLSFCPWAKPASEAGGIRIVTSMAKSPADALEDLKAEAARLQGAPGTTATTVTTLLVCPGVKPWEDFAEFNAFRETELGNGEALVKEFGCKVVCFHPHSRASDSYGLQEGDEIVIRREDGEQLCGTILSMAQGEEGDSILRVQFYGKVDQGNAEDGEFGMQPFADSEDHVDCVPEESVLQLLGREALQEEDACRSILGRAPRIVLHLLRAADLEAVDNQKAFETLERNEQVVESMGEEEFDRRVHECG</sequence>
<evidence type="ECO:0000256" key="1">
    <source>
        <dbReference type="SAM" id="MobiDB-lite"/>
    </source>
</evidence>
<feature type="domain" description="Actin-fragmin kinase catalytic" evidence="2">
    <location>
        <begin position="269"/>
        <end position="438"/>
    </location>
</feature>
<dbReference type="Pfam" id="PF07209">
    <property type="entry name" value="DUF1415"/>
    <property type="match status" value="1"/>
</dbReference>
<evidence type="ECO:0000313" key="3">
    <source>
        <dbReference type="EMBL" id="CAE6920034.1"/>
    </source>
</evidence>
<evidence type="ECO:0000313" key="4">
    <source>
        <dbReference type="Proteomes" id="UP000604046"/>
    </source>
</evidence>
<dbReference type="EMBL" id="CAJNDS010000022">
    <property type="protein sequence ID" value="CAE6920034.1"/>
    <property type="molecule type" value="Genomic_DNA"/>
</dbReference>
<dbReference type="PANTHER" id="PTHR38737:SF1">
    <property type="entry name" value="ACTIN-FRAGMIN KINASE DDB_G0279609-RELATED"/>
    <property type="match status" value="1"/>
</dbReference>
<evidence type="ECO:0000259" key="2">
    <source>
        <dbReference type="Pfam" id="PF09192"/>
    </source>
</evidence>
<gene>
    <name evidence="3" type="primary">argC</name>
    <name evidence="3" type="ORF">SNAT2548_LOCUS425</name>
</gene>
<dbReference type="OrthoDB" id="428586at2759"/>
<accession>A0A812GIX9</accession>
<reference evidence="3" key="1">
    <citation type="submission" date="2021-02" db="EMBL/GenBank/DDBJ databases">
        <authorList>
            <person name="Dougan E. K."/>
            <person name="Rhodes N."/>
            <person name="Thang M."/>
            <person name="Chan C."/>
        </authorList>
    </citation>
    <scope>NUCLEOTIDE SEQUENCE</scope>
</reference>
<dbReference type="InterPro" id="IPR011009">
    <property type="entry name" value="Kinase-like_dom_sf"/>
</dbReference>
<dbReference type="InterPro" id="IPR036940">
    <property type="entry name" value="PI3/4_kinase_cat_sf"/>
</dbReference>
<keyword evidence="4" id="KW-1185">Reference proteome</keyword>
<dbReference type="PANTHER" id="PTHR38737">
    <property type="entry name" value="ACTIN-FRAGMIN KINASE DDB_G0279609-RELATED"/>
    <property type="match status" value="1"/>
</dbReference>
<dbReference type="SUPFAM" id="SSF55347">
    <property type="entry name" value="Glyceraldehyde-3-phosphate dehydrogenase-like, C-terminal domain"/>
    <property type="match status" value="1"/>
</dbReference>
<dbReference type="InterPro" id="IPR015275">
    <property type="entry name" value="Actin-fragmin_kin_cat_dom"/>
</dbReference>
<dbReference type="AlphaFoldDB" id="A0A812GIX9"/>
<dbReference type="SUPFAM" id="SSF56112">
    <property type="entry name" value="Protein kinase-like (PK-like)"/>
    <property type="match status" value="1"/>
</dbReference>
<proteinExistence type="predicted"/>